<dbReference type="Proteomes" id="UP000283063">
    <property type="component" value="Chromosome"/>
</dbReference>
<gene>
    <name evidence="1" type="ORF">EBB79_07175</name>
</gene>
<proteinExistence type="predicted"/>
<dbReference type="AlphaFoldDB" id="A0A3T0N0Z5"/>
<protein>
    <recommendedName>
        <fullName evidence="3">Sulfotransferase family protein</fullName>
    </recommendedName>
</protein>
<dbReference type="OrthoDB" id="7816979at2"/>
<accession>A0A3T0N0Z5</accession>
<reference evidence="1 2" key="1">
    <citation type="submission" date="2018-10" db="EMBL/GenBank/DDBJ databases">
        <title>Parasedimentitalea marina sp. nov., a psychrophilic bacterium isolated from deep seawater of the New Britain Trench.</title>
        <authorList>
            <person name="Cao J."/>
        </authorList>
    </citation>
    <scope>NUCLEOTIDE SEQUENCE [LARGE SCALE GENOMIC DNA]</scope>
    <source>
        <strain evidence="1 2">W43</strain>
    </source>
</reference>
<dbReference type="KEGG" id="sedi:EBB79_07175"/>
<keyword evidence="2" id="KW-1185">Reference proteome</keyword>
<organism evidence="1 2">
    <name type="scientific">Parasedimentitalea marina</name>
    <dbReference type="NCBI Taxonomy" id="2483033"/>
    <lineage>
        <taxon>Bacteria</taxon>
        <taxon>Pseudomonadati</taxon>
        <taxon>Pseudomonadota</taxon>
        <taxon>Alphaproteobacteria</taxon>
        <taxon>Rhodobacterales</taxon>
        <taxon>Paracoccaceae</taxon>
        <taxon>Parasedimentitalea</taxon>
    </lineage>
</organism>
<sequence length="291" mass="33275">MQVIVHTGAHATEEDRLLKSLLRNKEDFSKNGVAVPGPGKYRSLLKDCFAALKAGEPASNSRDVLWDAILDEENADRVVLSNPHFFGSQRSALEGDLLYPEAVQRMQYLQQLFPYDQIEIFMGLRNPAGFLPALLEKASPQRVRDVRKQTNPRHLRWSEMMERLRQAVPDIAITVWCYEDMPMIWGQILRDMAGIEPHERLEGELDLLATILSDEGITRLRTYLAAHGDLSEIQKRRVYAAFLDKFALEDALEEELDLAGWTDELVEDLTEIYDQDMYHLQRIPGVTLIAP</sequence>
<dbReference type="EMBL" id="CP033219">
    <property type="protein sequence ID" value="AZV77693.1"/>
    <property type="molecule type" value="Genomic_DNA"/>
</dbReference>
<name>A0A3T0N0Z5_9RHOB</name>
<evidence type="ECO:0008006" key="3">
    <source>
        <dbReference type="Google" id="ProtNLM"/>
    </source>
</evidence>
<dbReference type="RefSeq" id="WP_127748250.1">
    <property type="nucleotide sequence ID" value="NZ_CP033219.1"/>
</dbReference>
<evidence type="ECO:0000313" key="1">
    <source>
        <dbReference type="EMBL" id="AZV77693.1"/>
    </source>
</evidence>
<evidence type="ECO:0000313" key="2">
    <source>
        <dbReference type="Proteomes" id="UP000283063"/>
    </source>
</evidence>